<evidence type="ECO:0000313" key="3">
    <source>
        <dbReference type="EMBL" id="MFC7338295.1"/>
    </source>
</evidence>
<organism evidence="3 4">
    <name type="scientific">Haloferula chungangensis</name>
    <dbReference type="NCBI Taxonomy" id="1048331"/>
    <lineage>
        <taxon>Bacteria</taxon>
        <taxon>Pseudomonadati</taxon>
        <taxon>Verrucomicrobiota</taxon>
        <taxon>Verrucomicrobiia</taxon>
        <taxon>Verrucomicrobiales</taxon>
        <taxon>Verrucomicrobiaceae</taxon>
        <taxon>Haloferula</taxon>
    </lineage>
</organism>
<feature type="domain" description="Gfo/Idh/MocA-like oxidoreductase N-terminal" evidence="1">
    <location>
        <begin position="36"/>
        <end position="153"/>
    </location>
</feature>
<sequence>MNALPRRRFLQQSLFAAGSTLALVGRGMAAPSEEIHAAVIGLGDRGKLLATQAAAVPGLKITWLIDADESRAKEGLKIAPGAKTGQDMRKALDDKEVDVVIIGTCNHWHCLAAIWACEAGKDVYVEKPLGHNLAEQRRLIEAAEHYNRIVQVGTQQRSDTVQDEIRRFLHEEKGLGEIQYIRANRYGLREPVAKSNGALKIPEGIDYNLWCGPAEKRELHRSRLHYDWHWDWNTGNGEMGNWGVHILDDVRNVGLADKVGLPKRLLVGGGRMLWDDAGETPNVHFAYYDSGSIPVLFDLSNLSIKPGSKASPAYMGTRSGYTVHCEGGRYSGGRGGGAAYDKDNKRIRKFSGNGGKGHMENFIDAVRERKRSILNADVVQGHYSSSWCELANVGYKVGGKYSRDAAMDVNQSKAEWAELVDQANERLVLHGISLDDPGIALSPVMDLDSASERFTGDIGEKANAYLSRSYREGFELPKIG</sequence>
<dbReference type="Gene3D" id="3.40.50.720">
    <property type="entry name" value="NAD(P)-binding Rossmann-like Domain"/>
    <property type="match status" value="1"/>
</dbReference>
<evidence type="ECO:0000259" key="2">
    <source>
        <dbReference type="Pfam" id="PF19051"/>
    </source>
</evidence>
<dbReference type="Gene3D" id="3.30.360.10">
    <property type="entry name" value="Dihydrodipicolinate Reductase, domain 2"/>
    <property type="match status" value="1"/>
</dbReference>
<comment type="caution">
    <text evidence="3">The sequence shown here is derived from an EMBL/GenBank/DDBJ whole genome shotgun (WGS) entry which is preliminary data.</text>
</comment>
<feature type="domain" description="Gfo/Idh/MocA-like oxidoreductase bacterial type C-terminal" evidence="2">
    <location>
        <begin position="199"/>
        <end position="293"/>
    </location>
</feature>
<dbReference type="InterPro" id="IPR000683">
    <property type="entry name" value="Gfo/Idh/MocA-like_OxRdtase_N"/>
</dbReference>
<dbReference type="SUPFAM" id="SSF55347">
    <property type="entry name" value="Glyceraldehyde-3-phosphate dehydrogenase-like, C-terminal domain"/>
    <property type="match status" value="1"/>
</dbReference>
<dbReference type="Proteomes" id="UP001596472">
    <property type="component" value="Unassembled WGS sequence"/>
</dbReference>
<keyword evidence="4" id="KW-1185">Reference proteome</keyword>
<protein>
    <submittedName>
        <fullName evidence="3">Gfo/Idh/MocA family protein</fullName>
    </submittedName>
</protein>
<dbReference type="RefSeq" id="WP_379713467.1">
    <property type="nucleotide sequence ID" value="NZ_JBHTBS010000007.1"/>
</dbReference>
<gene>
    <name evidence="3" type="ORF">ACFQY0_13960</name>
</gene>
<name>A0ABW2LAW6_9BACT</name>
<dbReference type="PANTHER" id="PTHR43818">
    <property type="entry name" value="BCDNA.GH03377"/>
    <property type="match status" value="1"/>
</dbReference>
<dbReference type="InterPro" id="IPR006311">
    <property type="entry name" value="TAT_signal"/>
</dbReference>
<dbReference type="Pfam" id="PF19051">
    <property type="entry name" value="GFO_IDH_MocA_C2"/>
    <property type="match status" value="1"/>
</dbReference>
<reference evidence="4" key="1">
    <citation type="journal article" date="2019" name="Int. J. Syst. Evol. Microbiol.">
        <title>The Global Catalogue of Microorganisms (GCM) 10K type strain sequencing project: providing services to taxonomists for standard genome sequencing and annotation.</title>
        <authorList>
            <consortium name="The Broad Institute Genomics Platform"/>
            <consortium name="The Broad Institute Genome Sequencing Center for Infectious Disease"/>
            <person name="Wu L."/>
            <person name="Ma J."/>
        </authorList>
    </citation>
    <scope>NUCLEOTIDE SEQUENCE [LARGE SCALE GENOMIC DNA]</scope>
    <source>
        <strain evidence="4">CGMCC 4.1467</strain>
    </source>
</reference>
<dbReference type="SUPFAM" id="SSF51735">
    <property type="entry name" value="NAD(P)-binding Rossmann-fold domains"/>
    <property type="match status" value="1"/>
</dbReference>
<dbReference type="InterPro" id="IPR050463">
    <property type="entry name" value="Gfo/Idh/MocA_oxidrdct_glycsds"/>
</dbReference>
<dbReference type="Pfam" id="PF01408">
    <property type="entry name" value="GFO_IDH_MocA"/>
    <property type="match status" value="1"/>
</dbReference>
<evidence type="ECO:0000259" key="1">
    <source>
        <dbReference type="Pfam" id="PF01408"/>
    </source>
</evidence>
<dbReference type="InterPro" id="IPR043906">
    <property type="entry name" value="Gfo/Idh/MocA_OxRdtase_bact_C"/>
</dbReference>
<proteinExistence type="predicted"/>
<dbReference type="PROSITE" id="PS51318">
    <property type="entry name" value="TAT"/>
    <property type="match status" value="1"/>
</dbReference>
<dbReference type="InterPro" id="IPR036291">
    <property type="entry name" value="NAD(P)-bd_dom_sf"/>
</dbReference>
<dbReference type="EMBL" id="JBHTBS010000007">
    <property type="protein sequence ID" value="MFC7338295.1"/>
    <property type="molecule type" value="Genomic_DNA"/>
</dbReference>
<evidence type="ECO:0000313" key="4">
    <source>
        <dbReference type="Proteomes" id="UP001596472"/>
    </source>
</evidence>
<accession>A0ABW2LAW6</accession>
<dbReference type="PANTHER" id="PTHR43818:SF5">
    <property type="entry name" value="OXIDOREDUCTASE FAMILY PROTEIN"/>
    <property type="match status" value="1"/>
</dbReference>